<evidence type="ECO:0000256" key="6">
    <source>
        <dbReference type="SAM" id="MobiDB-lite"/>
    </source>
</evidence>
<accession>A0AAE3VMF6</accession>
<feature type="binding site" evidence="5">
    <location>
        <begin position="269"/>
        <end position="275"/>
    </location>
    <ligand>
        <name>S-adenosyl-L-methionine</name>
        <dbReference type="ChEBI" id="CHEBI:59789"/>
    </ligand>
</feature>
<dbReference type="InterPro" id="IPR006027">
    <property type="entry name" value="NusB_RsmB_TIM44"/>
</dbReference>
<dbReference type="EC" id="2.1.1.176" evidence="8"/>
<dbReference type="GO" id="GO:0003723">
    <property type="term" value="F:RNA binding"/>
    <property type="evidence" value="ECO:0007669"/>
    <property type="project" value="UniProtKB-UniRule"/>
</dbReference>
<dbReference type="GO" id="GO:0001510">
    <property type="term" value="P:RNA methylation"/>
    <property type="evidence" value="ECO:0007669"/>
    <property type="project" value="InterPro"/>
</dbReference>
<dbReference type="Gene3D" id="3.40.50.150">
    <property type="entry name" value="Vaccinia Virus protein VP39"/>
    <property type="match status" value="1"/>
</dbReference>
<organism evidence="8 9">
    <name type="scientific">Amorphus orientalis</name>
    <dbReference type="NCBI Taxonomy" id="649198"/>
    <lineage>
        <taxon>Bacteria</taxon>
        <taxon>Pseudomonadati</taxon>
        <taxon>Pseudomonadota</taxon>
        <taxon>Alphaproteobacteria</taxon>
        <taxon>Hyphomicrobiales</taxon>
        <taxon>Amorphaceae</taxon>
        <taxon>Amorphus</taxon>
    </lineage>
</organism>
<dbReference type="InterPro" id="IPR035926">
    <property type="entry name" value="NusB-like_sf"/>
</dbReference>
<evidence type="ECO:0000256" key="2">
    <source>
        <dbReference type="ARBA" id="ARBA00022679"/>
    </source>
</evidence>
<dbReference type="Pfam" id="PF01029">
    <property type="entry name" value="NusB"/>
    <property type="match status" value="1"/>
</dbReference>
<feature type="binding site" evidence="5">
    <location>
        <position position="332"/>
    </location>
    <ligand>
        <name>S-adenosyl-L-methionine</name>
        <dbReference type="ChEBI" id="CHEBI:59789"/>
    </ligand>
</feature>
<sequence>MKAPANRRNSAPDRRSAPRKLGPGLQSRTVALDVLDRMRRDGVGLDAALDEPALQQRFQRLELRDRAFVRNLLATTLRHRGEIEAVIGALVHRPLPKSSGRTVPILHLGLAQLLFLGVADHAAVDSSVALTKAHPASAGFRGLVNGVLRRAAREREELLAAIDAPVANTPAWLMARWTRTYGAETARAIAAAHGIEPALDVTVRSDPDGWAERLGGRVLPTGTVRTLEGGPIPERPGYAEGAWWVQDAAAAIPARLLGDVAGLRVADLCAAPGGKTAQLAAAGADVTAVDVSAARLARLSENLDRLGLAAHVVAADLLTWEPAEPFDAILLDAPCTSTGTIRRQPDVAWLKQEDDIRALADLQARLLARAVAWLKPGGCLVYSTCSLEPEEGEDQVARLLAADPRVAVDPIPAEWLPGLESAITLDGWLRTLPCHLPDPEPRLAGLDGFFAARLRVGS</sequence>
<reference evidence="8" key="1">
    <citation type="submission" date="2023-07" db="EMBL/GenBank/DDBJ databases">
        <title>Genomic Encyclopedia of Type Strains, Phase IV (KMG-IV): sequencing the most valuable type-strain genomes for metagenomic binning, comparative biology and taxonomic classification.</title>
        <authorList>
            <person name="Goeker M."/>
        </authorList>
    </citation>
    <scope>NUCLEOTIDE SEQUENCE</scope>
    <source>
        <strain evidence="8">DSM 21202</strain>
    </source>
</reference>
<comment type="caution">
    <text evidence="8">The sequence shown here is derived from an EMBL/GenBank/DDBJ whole genome shotgun (WGS) entry which is preliminary data.</text>
</comment>
<feature type="domain" description="SAM-dependent MTase RsmB/NOP-type" evidence="7">
    <location>
        <begin position="161"/>
        <end position="457"/>
    </location>
</feature>
<dbReference type="Gene3D" id="1.10.940.10">
    <property type="entry name" value="NusB-like"/>
    <property type="match status" value="1"/>
</dbReference>
<dbReference type="SUPFAM" id="SSF53335">
    <property type="entry name" value="S-adenosyl-L-methionine-dependent methyltransferases"/>
    <property type="match status" value="1"/>
</dbReference>
<dbReference type="FunFam" id="3.40.50.150:FF:000257">
    <property type="entry name" value="16S rRNA methyltransferase"/>
    <property type="match status" value="1"/>
</dbReference>
<dbReference type="CDD" id="cd02440">
    <property type="entry name" value="AdoMet_MTases"/>
    <property type="match status" value="1"/>
</dbReference>
<dbReference type="InterPro" id="IPR029063">
    <property type="entry name" value="SAM-dependent_MTases_sf"/>
</dbReference>
<keyword evidence="2 5" id="KW-0808">Transferase</keyword>
<evidence type="ECO:0000259" key="7">
    <source>
        <dbReference type="PROSITE" id="PS51686"/>
    </source>
</evidence>
<evidence type="ECO:0000313" key="9">
    <source>
        <dbReference type="Proteomes" id="UP001229244"/>
    </source>
</evidence>
<feature type="region of interest" description="Disordered" evidence="6">
    <location>
        <begin position="1"/>
        <end position="23"/>
    </location>
</feature>
<evidence type="ECO:0000313" key="8">
    <source>
        <dbReference type="EMBL" id="MDQ0314645.1"/>
    </source>
</evidence>
<dbReference type="InterPro" id="IPR049560">
    <property type="entry name" value="MeTrfase_RsmB-F_NOP2_cat"/>
</dbReference>
<dbReference type="InterPro" id="IPR023267">
    <property type="entry name" value="RCMT"/>
</dbReference>
<feature type="binding site" evidence="5">
    <location>
        <position position="316"/>
    </location>
    <ligand>
        <name>S-adenosyl-L-methionine</name>
        <dbReference type="ChEBI" id="CHEBI:59789"/>
    </ligand>
</feature>
<dbReference type="AlphaFoldDB" id="A0AAE3VMF6"/>
<dbReference type="RefSeq" id="WP_306884431.1">
    <property type="nucleotide sequence ID" value="NZ_JAUSUL010000001.1"/>
</dbReference>
<keyword evidence="1 5" id="KW-0489">Methyltransferase</keyword>
<evidence type="ECO:0000256" key="3">
    <source>
        <dbReference type="ARBA" id="ARBA00022691"/>
    </source>
</evidence>
<comment type="similarity">
    <text evidence="5">Belongs to the class I-like SAM-binding methyltransferase superfamily. RsmB/NOP family.</text>
</comment>
<dbReference type="Pfam" id="PF01189">
    <property type="entry name" value="Methyltr_RsmB-F"/>
    <property type="match status" value="1"/>
</dbReference>
<dbReference type="PANTHER" id="PTHR22807:SF61">
    <property type="entry name" value="NOL1_NOP2_SUN FAMILY PROTEIN _ ANTITERMINATION NUSB DOMAIN-CONTAINING PROTEIN"/>
    <property type="match status" value="1"/>
</dbReference>
<protein>
    <submittedName>
        <fullName evidence="8">16S rRNA (Cytosine967-C5)-methyltransferase</fullName>
        <ecNumber evidence="8">2.1.1.176</ecNumber>
    </submittedName>
</protein>
<evidence type="ECO:0000256" key="5">
    <source>
        <dbReference type="PROSITE-ProRule" id="PRU01023"/>
    </source>
</evidence>
<keyword evidence="4 5" id="KW-0694">RNA-binding</keyword>
<dbReference type="SUPFAM" id="SSF48013">
    <property type="entry name" value="NusB-like"/>
    <property type="match status" value="1"/>
</dbReference>
<feature type="active site" description="Nucleophile" evidence="5">
    <location>
        <position position="385"/>
    </location>
</feature>
<evidence type="ECO:0000256" key="4">
    <source>
        <dbReference type="ARBA" id="ARBA00022884"/>
    </source>
</evidence>
<feature type="binding site" evidence="5">
    <location>
        <position position="290"/>
    </location>
    <ligand>
        <name>S-adenosyl-L-methionine</name>
        <dbReference type="ChEBI" id="CHEBI:59789"/>
    </ligand>
</feature>
<keyword evidence="3 5" id="KW-0949">S-adenosyl-L-methionine</keyword>
<evidence type="ECO:0000256" key="1">
    <source>
        <dbReference type="ARBA" id="ARBA00022603"/>
    </source>
</evidence>
<dbReference type="EMBL" id="JAUSUL010000001">
    <property type="protein sequence ID" value="MDQ0314645.1"/>
    <property type="molecule type" value="Genomic_DNA"/>
</dbReference>
<gene>
    <name evidence="8" type="ORF">J2S73_001082</name>
</gene>
<dbReference type="GO" id="GO:0008173">
    <property type="term" value="F:RNA methyltransferase activity"/>
    <property type="evidence" value="ECO:0007669"/>
    <property type="project" value="InterPro"/>
</dbReference>
<proteinExistence type="inferred from homology"/>
<dbReference type="PROSITE" id="PS51686">
    <property type="entry name" value="SAM_MT_RSMB_NOP"/>
    <property type="match status" value="1"/>
</dbReference>
<dbReference type="Proteomes" id="UP001229244">
    <property type="component" value="Unassembled WGS sequence"/>
</dbReference>
<keyword evidence="9" id="KW-1185">Reference proteome</keyword>
<dbReference type="PANTHER" id="PTHR22807">
    <property type="entry name" value="NOP2 YEAST -RELATED NOL1/NOP2/FMU SUN DOMAIN-CONTAINING"/>
    <property type="match status" value="1"/>
</dbReference>
<dbReference type="PRINTS" id="PR02008">
    <property type="entry name" value="RCMTFAMILY"/>
</dbReference>
<dbReference type="InterPro" id="IPR001678">
    <property type="entry name" value="MeTrfase_RsmB-F_NOP2_dom"/>
</dbReference>
<dbReference type="GO" id="GO:0006355">
    <property type="term" value="P:regulation of DNA-templated transcription"/>
    <property type="evidence" value="ECO:0007669"/>
    <property type="project" value="InterPro"/>
</dbReference>
<name>A0AAE3VMF6_9HYPH</name>